<feature type="signal peptide" evidence="1">
    <location>
        <begin position="1"/>
        <end position="24"/>
    </location>
</feature>
<proteinExistence type="predicted"/>
<dbReference type="Proteomes" id="UP000509222">
    <property type="component" value="Chromosome"/>
</dbReference>
<feature type="chain" id="PRO_5038940052" evidence="1">
    <location>
        <begin position="25"/>
        <end position="136"/>
    </location>
</feature>
<dbReference type="RefSeq" id="WP_036810510.1">
    <property type="nucleotide sequence ID" value="NZ_CP051177.1"/>
</dbReference>
<reference evidence="3" key="1">
    <citation type="submission" date="2020-06" db="EMBL/GenBank/DDBJ databases">
        <title>Isolation of Planomicrobium glaciei.</title>
        <authorList>
            <person name="Malisova L."/>
            <person name="Safrankova R."/>
            <person name="Jakubu V."/>
            <person name="Spanelova P."/>
        </authorList>
    </citation>
    <scope>NUCLEOTIDE SEQUENCE [LARGE SCALE GENOMIC DNA]</scope>
    <source>
        <strain evidence="3">NRL-ATB46093</strain>
    </source>
</reference>
<protein>
    <submittedName>
        <fullName evidence="2">Uncharacterized protein</fullName>
    </submittedName>
</protein>
<accession>A0A7H8Q643</accession>
<keyword evidence="3" id="KW-1185">Reference proteome</keyword>
<keyword evidence="1" id="KW-0732">Signal</keyword>
<gene>
    <name evidence="2" type="ORF">HF394_01770</name>
</gene>
<evidence type="ECO:0000313" key="3">
    <source>
        <dbReference type="Proteomes" id="UP000509222"/>
    </source>
</evidence>
<evidence type="ECO:0000313" key="2">
    <source>
        <dbReference type="EMBL" id="QKX49406.1"/>
    </source>
</evidence>
<dbReference type="AlphaFoldDB" id="A0A7H8Q643"/>
<sequence>MFNVKLFGVILLAAYFLSAYQTQGAQTQEVSKEDPPFSDSITSIEIYGFQNGELFSKIEDKEFIKKLIGELNEAETAYTGTMDFEDPDYRLRFQQDEKTVFQLGYFKEMMELGVNGHYLDYENEYLYEGELKLRVE</sequence>
<dbReference type="EMBL" id="CP051177">
    <property type="protein sequence ID" value="QKX49406.1"/>
    <property type="molecule type" value="Genomic_DNA"/>
</dbReference>
<name>A0A7H8Q643_9BACL</name>
<organism evidence="2 3">
    <name type="scientific">Planococcus glaciei</name>
    <dbReference type="NCBI Taxonomy" id="459472"/>
    <lineage>
        <taxon>Bacteria</taxon>
        <taxon>Bacillati</taxon>
        <taxon>Bacillota</taxon>
        <taxon>Bacilli</taxon>
        <taxon>Bacillales</taxon>
        <taxon>Caryophanaceae</taxon>
        <taxon>Planococcus</taxon>
    </lineage>
</organism>
<evidence type="ECO:0000256" key="1">
    <source>
        <dbReference type="SAM" id="SignalP"/>
    </source>
</evidence>